<dbReference type="Gene3D" id="3.40.50.620">
    <property type="entry name" value="HUPs"/>
    <property type="match status" value="1"/>
</dbReference>
<reference evidence="1 2" key="1">
    <citation type="submission" date="2017-10" db="EMBL/GenBank/DDBJ databases">
        <title>Comparative genomics in systemic dimorphic fungi from Ajellomycetaceae.</title>
        <authorList>
            <person name="Munoz J.F."/>
            <person name="Mcewen J.G."/>
            <person name="Clay O.K."/>
            <person name="Cuomo C.A."/>
        </authorList>
    </citation>
    <scope>NUCLEOTIDE SEQUENCE [LARGE SCALE GENOMIC DNA]</scope>
    <source>
        <strain evidence="1 2">UAMH5409</strain>
    </source>
</reference>
<evidence type="ECO:0000313" key="1">
    <source>
        <dbReference type="EMBL" id="PGH03798.1"/>
    </source>
</evidence>
<dbReference type="GO" id="GO:0000309">
    <property type="term" value="F:nicotinamide-nucleotide adenylyltransferase activity"/>
    <property type="evidence" value="ECO:0007669"/>
    <property type="project" value="TreeGrafter"/>
</dbReference>
<keyword evidence="2" id="KW-1185">Reference proteome</keyword>
<dbReference type="GO" id="GO:0005737">
    <property type="term" value="C:cytoplasm"/>
    <property type="evidence" value="ECO:0007669"/>
    <property type="project" value="TreeGrafter"/>
</dbReference>
<dbReference type="STRING" id="1447875.A0A2B7X551"/>
<sequence length="298" mass="33366">MESASNNQPLERLRQDYHESLQTFVASSKIFQVLDTVLPVNKSEPGVPATLYVLDSSFNPPTLAHLNIAKSALAQHADLSSVRLLLLLATQNADKPSRPALFEDRLVMMHLFAQDIRDALLQDRANNGSDAQKDQKDAPAIDIGVTKLPYFIDKAVAISASKVYPDSIEQILLTGYDTLVRIFDTKYYPPKCTLEPLSRFFNHHKLRVTFRPDDDWGGREDQELFLRNLAQGAREQEGGKREWAKRIELVEGKKPGEEAVSSTKARIAAINKDSSALEKLVTPSVSDWMITQRLYGSS</sequence>
<dbReference type="AlphaFoldDB" id="A0A2B7X551"/>
<dbReference type="GO" id="GO:0016887">
    <property type="term" value="F:ATP hydrolysis activity"/>
    <property type="evidence" value="ECO:0007669"/>
    <property type="project" value="TreeGrafter"/>
</dbReference>
<dbReference type="OrthoDB" id="5591297at2759"/>
<gene>
    <name evidence="1" type="ORF">AJ79_07274</name>
</gene>
<organism evidence="1 2">
    <name type="scientific">Helicocarpus griseus UAMH5409</name>
    <dbReference type="NCBI Taxonomy" id="1447875"/>
    <lineage>
        <taxon>Eukaryota</taxon>
        <taxon>Fungi</taxon>
        <taxon>Dikarya</taxon>
        <taxon>Ascomycota</taxon>
        <taxon>Pezizomycotina</taxon>
        <taxon>Eurotiomycetes</taxon>
        <taxon>Eurotiomycetidae</taxon>
        <taxon>Onygenales</taxon>
        <taxon>Ajellomycetaceae</taxon>
        <taxon>Helicocarpus</taxon>
    </lineage>
</organism>
<dbReference type="Proteomes" id="UP000223968">
    <property type="component" value="Unassembled WGS sequence"/>
</dbReference>
<accession>A0A2B7X551</accession>
<dbReference type="PANTHER" id="PTHR31285">
    <property type="entry name" value="NICOTINAMIDE MONONUCLEOTIDE ADENYLYLTRANSFERASE"/>
    <property type="match status" value="1"/>
</dbReference>
<dbReference type="PANTHER" id="PTHR31285:SF0">
    <property type="entry name" value="NICOTINAMIDE MONONUCLEOTIDE ADENYLYLTRANSFERASE"/>
    <property type="match status" value="1"/>
</dbReference>
<dbReference type="EMBL" id="PDNB01000143">
    <property type="protein sequence ID" value="PGH03798.1"/>
    <property type="molecule type" value="Genomic_DNA"/>
</dbReference>
<dbReference type="InterPro" id="IPR014729">
    <property type="entry name" value="Rossmann-like_a/b/a_fold"/>
</dbReference>
<dbReference type="GO" id="GO:0005634">
    <property type="term" value="C:nucleus"/>
    <property type="evidence" value="ECO:0007669"/>
    <property type="project" value="TreeGrafter"/>
</dbReference>
<comment type="caution">
    <text evidence="1">The sequence shown here is derived from an EMBL/GenBank/DDBJ whole genome shotgun (WGS) entry which is preliminary data.</text>
</comment>
<evidence type="ECO:0008006" key="3">
    <source>
        <dbReference type="Google" id="ProtNLM"/>
    </source>
</evidence>
<evidence type="ECO:0000313" key="2">
    <source>
        <dbReference type="Proteomes" id="UP000223968"/>
    </source>
</evidence>
<protein>
    <recommendedName>
        <fullName evidence="3">Nicotinamide-nucleotide adenylyltransferase</fullName>
    </recommendedName>
</protein>
<name>A0A2B7X551_9EURO</name>
<proteinExistence type="predicted"/>
<dbReference type="SUPFAM" id="SSF52374">
    <property type="entry name" value="Nucleotidylyl transferase"/>
    <property type="match status" value="1"/>
</dbReference>